<feature type="transmembrane region" description="Helical" evidence="1">
    <location>
        <begin position="251"/>
        <end position="269"/>
    </location>
</feature>
<dbReference type="EMBL" id="LT629751">
    <property type="protein sequence ID" value="SDS91575.1"/>
    <property type="molecule type" value="Genomic_DNA"/>
</dbReference>
<feature type="transmembrane region" description="Helical" evidence="1">
    <location>
        <begin position="201"/>
        <end position="231"/>
    </location>
</feature>
<feature type="transmembrane region" description="Helical" evidence="1">
    <location>
        <begin position="116"/>
        <end position="139"/>
    </location>
</feature>
<keyword evidence="3" id="KW-1185">Reference proteome</keyword>
<sequence length="270" mass="29158">MSLEALLRRDRWLSLAALAVVLALAWGWLLAGAGMHLPLAGPADAGAMPGMDGMKDMDEMAGMHGMAAPAWGWRYALLMFAMWWSMMLAMMLPSAAPVILLVAALNRRMRPQRPPYGAAAGFAAGYLLAWGAFSLLATAAQWWLGSLQLLDPLLRSQQAVLSGGLLLVAGAWQLAPLKSACLRHCRSPLELLTRQRRRGSLWLGMAHGSYCLGCCWLLMALLFVGGLMNLYWIVGLSLWVLVEKLLPAGPWLGRLGGVALLLWGATLLAG</sequence>
<reference evidence="3" key="1">
    <citation type="submission" date="2016-10" db="EMBL/GenBank/DDBJ databases">
        <authorList>
            <person name="Varghese N."/>
            <person name="Submissions S."/>
        </authorList>
    </citation>
    <scope>NUCLEOTIDE SEQUENCE [LARGE SCALE GENOMIC DNA]</scope>
    <source>
        <strain evidence="3">KCTC 32247</strain>
    </source>
</reference>
<feature type="transmembrane region" description="Helical" evidence="1">
    <location>
        <begin position="12"/>
        <end position="31"/>
    </location>
</feature>
<dbReference type="Proteomes" id="UP000243359">
    <property type="component" value="Chromosome I"/>
</dbReference>
<evidence type="ECO:0000313" key="2">
    <source>
        <dbReference type="EMBL" id="SDS91575.1"/>
    </source>
</evidence>
<proteinExistence type="predicted"/>
<dbReference type="RefSeq" id="WP_197673120.1">
    <property type="nucleotide sequence ID" value="NZ_LT629751.1"/>
</dbReference>
<dbReference type="STRING" id="1392877.SAMN05216221_2962"/>
<dbReference type="Pfam" id="PF09948">
    <property type="entry name" value="PpoB2"/>
    <property type="match status" value="1"/>
</dbReference>
<evidence type="ECO:0000313" key="3">
    <source>
        <dbReference type="Proteomes" id="UP000243359"/>
    </source>
</evidence>
<dbReference type="AlphaFoldDB" id="A0A1H1W3F1"/>
<name>A0A1H1W3F1_9PSED</name>
<organism evidence="2 3">
    <name type="scientific">Pseudomonas oryzae</name>
    <dbReference type="NCBI Taxonomy" id="1392877"/>
    <lineage>
        <taxon>Bacteria</taxon>
        <taxon>Pseudomonadati</taxon>
        <taxon>Pseudomonadota</taxon>
        <taxon>Gammaproteobacteria</taxon>
        <taxon>Pseudomonadales</taxon>
        <taxon>Pseudomonadaceae</taxon>
        <taxon>Pseudomonas</taxon>
    </lineage>
</organism>
<keyword evidence="1" id="KW-0472">Membrane</keyword>
<evidence type="ECO:0000256" key="1">
    <source>
        <dbReference type="SAM" id="Phobius"/>
    </source>
</evidence>
<dbReference type="InterPro" id="IPR018688">
    <property type="entry name" value="PpoB2-like"/>
</dbReference>
<accession>A0A1H1W3F1</accession>
<gene>
    <name evidence="2" type="ORF">SAMN05216221_2962</name>
</gene>
<feature type="transmembrane region" description="Helical" evidence="1">
    <location>
        <begin position="81"/>
        <end position="104"/>
    </location>
</feature>
<keyword evidence="1" id="KW-1133">Transmembrane helix</keyword>
<keyword evidence="1" id="KW-0812">Transmembrane</keyword>
<protein>
    <submittedName>
        <fullName evidence="2">Predicted metal-binding membrane protein</fullName>
    </submittedName>
</protein>
<feature type="transmembrane region" description="Helical" evidence="1">
    <location>
        <begin position="159"/>
        <end position="180"/>
    </location>
</feature>